<dbReference type="Proteomes" id="UP000054485">
    <property type="component" value="Unassembled WGS sequence"/>
</dbReference>
<reference evidence="1 2" key="1">
    <citation type="submission" date="2014-04" db="EMBL/GenBank/DDBJ databases">
        <authorList>
            <consortium name="DOE Joint Genome Institute"/>
            <person name="Kuo A."/>
            <person name="Ruytinx J."/>
            <person name="Rineau F."/>
            <person name="Colpaert J."/>
            <person name="Kohler A."/>
            <person name="Nagy L.G."/>
            <person name="Floudas D."/>
            <person name="Copeland A."/>
            <person name="Barry K.W."/>
            <person name="Cichocki N."/>
            <person name="Veneault-Fourrey C."/>
            <person name="LaButti K."/>
            <person name="Lindquist E.A."/>
            <person name="Lipzen A."/>
            <person name="Lundell T."/>
            <person name="Morin E."/>
            <person name="Murat C."/>
            <person name="Sun H."/>
            <person name="Tunlid A."/>
            <person name="Henrissat B."/>
            <person name="Grigoriev I.V."/>
            <person name="Hibbett D.S."/>
            <person name="Martin F."/>
            <person name="Nordberg H.P."/>
            <person name="Cantor M.N."/>
            <person name="Hua S.X."/>
        </authorList>
    </citation>
    <scope>NUCLEOTIDE SEQUENCE [LARGE SCALE GENOMIC DNA]</scope>
    <source>
        <strain evidence="1 2">UH-Slu-Lm8-n1</strain>
    </source>
</reference>
<protein>
    <submittedName>
        <fullName evidence="1">Unplaced genomic scaffold CY34scaffold_320, whole genome shotgun sequence</fullName>
    </submittedName>
</protein>
<dbReference type="HOGENOM" id="CLU_1403275_0_0_1"/>
<reference evidence="2" key="2">
    <citation type="submission" date="2015-01" db="EMBL/GenBank/DDBJ databases">
        <title>Evolutionary Origins and Diversification of the Mycorrhizal Mutualists.</title>
        <authorList>
            <consortium name="DOE Joint Genome Institute"/>
            <consortium name="Mycorrhizal Genomics Consortium"/>
            <person name="Kohler A."/>
            <person name="Kuo A."/>
            <person name="Nagy L.G."/>
            <person name="Floudas D."/>
            <person name="Copeland A."/>
            <person name="Barry K.W."/>
            <person name="Cichocki N."/>
            <person name="Veneault-Fourrey C."/>
            <person name="LaButti K."/>
            <person name="Lindquist E.A."/>
            <person name="Lipzen A."/>
            <person name="Lundell T."/>
            <person name="Morin E."/>
            <person name="Murat C."/>
            <person name="Riley R."/>
            <person name="Ohm R."/>
            <person name="Sun H."/>
            <person name="Tunlid A."/>
            <person name="Henrissat B."/>
            <person name="Grigoriev I.V."/>
            <person name="Hibbett D.S."/>
            <person name="Martin F."/>
        </authorList>
    </citation>
    <scope>NUCLEOTIDE SEQUENCE [LARGE SCALE GENOMIC DNA]</scope>
    <source>
        <strain evidence="2">UH-Slu-Lm8-n1</strain>
    </source>
</reference>
<dbReference type="InParanoid" id="A0A0D0B051"/>
<dbReference type="OrthoDB" id="2628528at2759"/>
<dbReference type="AlphaFoldDB" id="A0A0D0B051"/>
<organism evidence="1 2">
    <name type="scientific">Suillus luteus UH-Slu-Lm8-n1</name>
    <dbReference type="NCBI Taxonomy" id="930992"/>
    <lineage>
        <taxon>Eukaryota</taxon>
        <taxon>Fungi</taxon>
        <taxon>Dikarya</taxon>
        <taxon>Basidiomycota</taxon>
        <taxon>Agaricomycotina</taxon>
        <taxon>Agaricomycetes</taxon>
        <taxon>Agaricomycetidae</taxon>
        <taxon>Boletales</taxon>
        <taxon>Suillineae</taxon>
        <taxon>Suillaceae</taxon>
        <taxon>Suillus</taxon>
    </lineage>
</organism>
<accession>A0A0D0B051</accession>
<evidence type="ECO:0000313" key="2">
    <source>
        <dbReference type="Proteomes" id="UP000054485"/>
    </source>
</evidence>
<gene>
    <name evidence="1" type="ORF">CY34DRAFT_109090</name>
</gene>
<name>A0A0D0B051_9AGAM</name>
<sequence length="194" mass="23160">MDSCSSIISDWSIMQLEWLNDQADLYVSAFEDDDLSFFSTMNKLFLDLWPVHQMLWPSKPEYQCLTNSEQQHIYDAEDWLKIHIRSFFKEHYPQPGTSMLDTCISKWSSDQLEWLNNYKSAFVSAHRHNELRLFWPSILENFIKLWPICQLLWPIKPTWQILSKVECHCILNAEGEIALNIMFFFERLLTLCLL</sequence>
<keyword evidence="2" id="KW-1185">Reference proteome</keyword>
<dbReference type="EMBL" id="KN835451">
    <property type="protein sequence ID" value="KIK37433.1"/>
    <property type="molecule type" value="Genomic_DNA"/>
</dbReference>
<evidence type="ECO:0000313" key="1">
    <source>
        <dbReference type="EMBL" id="KIK37433.1"/>
    </source>
</evidence>
<proteinExistence type="predicted"/>